<dbReference type="AlphaFoldDB" id="A0A284RLL7"/>
<feature type="transmembrane region" description="Helical" evidence="1">
    <location>
        <begin position="27"/>
        <end position="49"/>
    </location>
</feature>
<dbReference type="EMBL" id="FUEG01000011">
    <property type="protein sequence ID" value="SJL09657.1"/>
    <property type="molecule type" value="Genomic_DNA"/>
</dbReference>
<organism evidence="3 4">
    <name type="scientific">Armillaria ostoyae</name>
    <name type="common">Armillaria root rot fungus</name>
    <dbReference type="NCBI Taxonomy" id="47428"/>
    <lineage>
        <taxon>Eukaryota</taxon>
        <taxon>Fungi</taxon>
        <taxon>Dikarya</taxon>
        <taxon>Basidiomycota</taxon>
        <taxon>Agaricomycotina</taxon>
        <taxon>Agaricomycetes</taxon>
        <taxon>Agaricomycetidae</taxon>
        <taxon>Agaricales</taxon>
        <taxon>Marasmiineae</taxon>
        <taxon>Physalacriaceae</taxon>
        <taxon>Armillaria</taxon>
    </lineage>
</organism>
<dbReference type="InterPro" id="IPR045339">
    <property type="entry name" value="DUF6534"/>
</dbReference>
<keyword evidence="1" id="KW-0812">Transmembrane</keyword>
<name>A0A284RLL7_ARMOS</name>
<reference evidence="4" key="1">
    <citation type="journal article" date="2017" name="Nat. Ecol. Evol.">
        <title>Genome expansion and lineage-specific genetic innovations in the forest pathogenic fungi Armillaria.</title>
        <authorList>
            <person name="Sipos G."/>
            <person name="Prasanna A.N."/>
            <person name="Walter M.C."/>
            <person name="O'Connor E."/>
            <person name="Balint B."/>
            <person name="Krizsan K."/>
            <person name="Kiss B."/>
            <person name="Hess J."/>
            <person name="Varga T."/>
            <person name="Slot J."/>
            <person name="Riley R."/>
            <person name="Boka B."/>
            <person name="Rigling D."/>
            <person name="Barry K."/>
            <person name="Lee J."/>
            <person name="Mihaltcheva S."/>
            <person name="LaButti K."/>
            <person name="Lipzen A."/>
            <person name="Waldron R."/>
            <person name="Moloney N.M."/>
            <person name="Sperisen C."/>
            <person name="Kredics L."/>
            <person name="Vagvoelgyi C."/>
            <person name="Patrignani A."/>
            <person name="Fitzpatrick D."/>
            <person name="Nagy I."/>
            <person name="Doyle S."/>
            <person name="Anderson J.B."/>
            <person name="Grigoriev I.V."/>
            <person name="Gueldener U."/>
            <person name="Muensterkoetter M."/>
            <person name="Nagy L.G."/>
        </authorList>
    </citation>
    <scope>NUCLEOTIDE SEQUENCE [LARGE SCALE GENOMIC DNA]</scope>
    <source>
        <strain evidence="4">C18/9</strain>
    </source>
</reference>
<sequence>MSTNASDTGAPGAAWVGYDMAAVLSPFYWGTVLSLFLSGVTFLQAYTYFPSKDRIYVQIVAVIMIVLDMTSTVLCAKGMYIYFIPEFGSMLPLQALTPIIAADCYLAMTITFLSQLYFAWQIWTVSQNHRKYKYIMSGLVVFFGVVAFGGGTACSTIMIIDKRNILMNRSDRFTIAVGIAKSAAAIADVIATVALCYSLGNARTGFDRTDSIIKAMMGYVVERGILVTLIQVLFLVLFFVKPGHLFWLLLHVNVTRLYANTFFAMLNGRGRLKYMASQSQSTYVMSMGTDKDNACVVKHAGGDKRMSFNTVGIETSLGSVQIEKSTVVTRDSF</sequence>
<protein>
    <recommendedName>
        <fullName evidence="2">DUF6534 domain-containing protein</fullName>
    </recommendedName>
</protein>
<feature type="transmembrane region" description="Helical" evidence="1">
    <location>
        <begin position="220"/>
        <end position="240"/>
    </location>
</feature>
<dbReference type="STRING" id="47428.A0A284RLL7"/>
<dbReference type="PANTHER" id="PTHR40465">
    <property type="entry name" value="CHROMOSOME 1, WHOLE GENOME SHOTGUN SEQUENCE"/>
    <property type="match status" value="1"/>
</dbReference>
<evidence type="ECO:0000256" key="1">
    <source>
        <dbReference type="SAM" id="Phobius"/>
    </source>
</evidence>
<keyword evidence="4" id="KW-1185">Reference proteome</keyword>
<feature type="transmembrane region" description="Helical" evidence="1">
    <location>
        <begin position="139"/>
        <end position="160"/>
    </location>
</feature>
<feature type="transmembrane region" description="Helical" evidence="1">
    <location>
        <begin position="172"/>
        <end position="199"/>
    </location>
</feature>
<dbReference type="Pfam" id="PF20152">
    <property type="entry name" value="DUF6534"/>
    <property type="match status" value="1"/>
</dbReference>
<feature type="domain" description="DUF6534" evidence="2">
    <location>
        <begin position="184"/>
        <end position="270"/>
    </location>
</feature>
<dbReference type="Proteomes" id="UP000219338">
    <property type="component" value="Unassembled WGS sequence"/>
</dbReference>
<keyword evidence="1" id="KW-1133">Transmembrane helix</keyword>
<evidence type="ECO:0000259" key="2">
    <source>
        <dbReference type="Pfam" id="PF20152"/>
    </source>
</evidence>
<feature type="transmembrane region" description="Helical" evidence="1">
    <location>
        <begin position="95"/>
        <end position="118"/>
    </location>
</feature>
<evidence type="ECO:0000313" key="4">
    <source>
        <dbReference type="Proteomes" id="UP000219338"/>
    </source>
</evidence>
<gene>
    <name evidence="3" type="ORF">ARMOST_13038</name>
</gene>
<feature type="transmembrane region" description="Helical" evidence="1">
    <location>
        <begin position="246"/>
        <end position="266"/>
    </location>
</feature>
<keyword evidence="1" id="KW-0472">Membrane</keyword>
<dbReference type="PANTHER" id="PTHR40465:SF1">
    <property type="entry name" value="DUF6534 DOMAIN-CONTAINING PROTEIN"/>
    <property type="match status" value="1"/>
</dbReference>
<feature type="transmembrane region" description="Helical" evidence="1">
    <location>
        <begin position="56"/>
        <end position="83"/>
    </location>
</feature>
<dbReference type="OMA" id="YLAMTIT"/>
<proteinExistence type="predicted"/>
<dbReference type="OrthoDB" id="2792702at2759"/>
<evidence type="ECO:0000313" key="3">
    <source>
        <dbReference type="EMBL" id="SJL09657.1"/>
    </source>
</evidence>
<accession>A0A284RLL7</accession>